<dbReference type="Pfam" id="PF05069">
    <property type="entry name" value="Phage_tail_S"/>
    <property type="match status" value="1"/>
</dbReference>
<dbReference type="Proteomes" id="UP000234914">
    <property type="component" value="Unassembled WGS sequence"/>
</dbReference>
<dbReference type="NCBIfam" id="TIGR01635">
    <property type="entry name" value="tail_comp_S"/>
    <property type="match status" value="1"/>
</dbReference>
<sequence>MQIDITHDIPALNEHLTALQQRLNGNLTPLMQAIGSVLEGSTRQRFADKQSPNGVAWAVLMPATVKAKNGRSNILVDSGDLIRSITFHPSSDSVVIGTDRPYGKYHQTGTKKANGETKMVARPWLGLSAQDKSDIGDLINDFLAGEIR</sequence>
<accession>A0A2I1RGM1</accession>
<gene>
    <name evidence="1" type="ORF">CYJ96_09050</name>
</gene>
<evidence type="ECO:0000313" key="2">
    <source>
        <dbReference type="Proteomes" id="UP000234914"/>
    </source>
</evidence>
<name>A0A2I1RGM1_FAUOS</name>
<dbReference type="AlphaFoldDB" id="A0A2I1RGM1"/>
<organism evidence="1 2">
    <name type="scientific">Faucicola osloensis</name>
    <name type="common">Moraxella osloensis</name>
    <dbReference type="NCBI Taxonomy" id="34062"/>
    <lineage>
        <taxon>Bacteria</taxon>
        <taxon>Pseudomonadati</taxon>
        <taxon>Pseudomonadota</taxon>
        <taxon>Gammaproteobacteria</taxon>
        <taxon>Moraxellales</taxon>
        <taxon>Moraxellaceae</taxon>
        <taxon>Faucicola</taxon>
    </lineage>
</organism>
<protein>
    <submittedName>
        <fullName evidence="1">Phage virion morphogenesis protein</fullName>
    </submittedName>
</protein>
<dbReference type="EMBL" id="PKJS01000011">
    <property type="protein sequence ID" value="PKZ68280.1"/>
    <property type="molecule type" value="Genomic_DNA"/>
</dbReference>
<dbReference type="RefSeq" id="WP_101964750.1">
    <property type="nucleotide sequence ID" value="NZ_PKJS01000011.1"/>
</dbReference>
<dbReference type="InterPro" id="IPR006522">
    <property type="entry name" value="Phage_virion_morphogenesis"/>
</dbReference>
<proteinExistence type="predicted"/>
<reference evidence="1 2" key="1">
    <citation type="submission" date="2017-12" db="EMBL/GenBank/DDBJ databases">
        <title>Phylogenetic diversity of female urinary microbiome.</title>
        <authorList>
            <person name="Thomas-White K."/>
            <person name="Wolfe A.J."/>
        </authorList>
    </citation>
    <scope>NUCLEOTIDE SEQUENCE [LARGE SCALE GENOMIC DNA]</scope>
    <source>
        <strain evidence="1 2">UMB0416</strain>
    </source>
</reference>
<evidence type="ECO:0000313" key="1">
    <source>
        <dbReference type="EMBL" id="PKZ68280.1"/>
    </source>
</evidence>
<comment type="caution">
    <text evidence="1">The sequence shown here is derived from an EMBL/GenBank/DDBJ whole genome shotgun (WGS) entry which is preliminary data.</text>
</comment>